<comment type="caution">
    <text evidence="5">The sequence shown here is derived from an EMBL/GenBank/DDBJ whole genome shotgun (WGS) entry which is preliminary data.</text>
</comment>
<reference evidence="5 6" key="1">
    <citation type="submission" date="2021-04" db="EMBL/GenBank/DDBJ databases">
        <authorList>
            <person name="Ivanova A."/>
        </authorList>
    </citation>
    <scope>NUCLEOTIDE SEQUENCE [LARGE SCALE GENOMIC DNA]</scope>
    <source>
        <strain evidence="5 6">G18</strain>
    </source>
</reference>
<sequence>MYNIAVRMVFQPQDAEEVTQEVLIKAVTRLSTFQGNSQFRTWLYRIAANHVLNMKRARAELHPHTFAEYAAAVTGVTDLDLPTRTPSRWTCRSWSRRPNSPVRPGCCSALTADSGWCSRWARSWASATQSVATSSKCRATTSGSASRPPRPVRVYARPMRSGERGQPCRCPKKTKGFIEAGHVDPDRLLFASRHALQVRNAAGDTVREIEDTLDRQYADIFRDHPFHQPPDQVAWLRQLLDQPAVRTARCATLNNLVTSVTFGLPPCLRG</sequence>
<evidence type="ECO:0000256" key="3">
    <source>
        <dbReference type="ARBA" id="ARBA00023163"/>
    </source>
</evidence>
<evidence type="ECO:0000256" key="1">
    <source>
        <dbReference type="ARBA" id="ARBA00023015"/>
    </source>
</evidence>
<evidence type="ECO:0000259" key="4">
    <source>
        <dbReference type="Pfam" id="PF04542"/>
    </source>
</evidence>
<dbReference type="InterPro" id="IPR013325">
    <property type="entry name" value="RNA_pol_sigma_r2"/>
</dbReference>
<dbReference type="Gene3D" id="1.10.1740.10">
    <property type="match status" value="1"/>
</dbReference>
<dbReference type="Proteomes" id="UP000676565">
    <property type="component" value="Unassembled WGS sequence"/>
</dbReference>
<evidence type="ECO:0000313" key="5">
    <source>
        <dbReference type="EMBL" id="MBP3954377.1"/>
    </source>
</evidence>
<keyword evidence="2" id="KW-0731">Sigma factor</keyword>
<keyword evidence="6" id="KW-1185">Reference proteome</keyword>
<dbReference type="InterPro" id="IPR039425">
    <property type="entry name" value="RNA_pol_sigma-70-like"/>
</dbReference>
<proteinExistence type="predicted"/>
<organism evidence="5 6">
    <name type="scientific">Gemmata palustris</name>
    <dbReference type="NCBI Taxonomy" id="2822762"/>
    <lineage>
        <taxon>Bacteria</taxon>
        <taxon>Pseudomonadati</taxon>
        <taxon>Planctomycetota</taxon>
        <taxon>Planctomycetia</taxon>
        <taxon>Gemmatales</taxon>
        <taxon>Gemmataceae</taxon>
        <taxon>Gemmata</taxon>
    </lineage>
</organism>
<name>A0ABS5BKZ0_9BACT</name>
<keyword evidence="1" id="KW-0805">Transcription regulation</keyword>
<evidence type="ECO:0000256" key="2">
    <source>
        <dbReference type="ARBA" id="ARBA00023082"/>
    </source>
</evidence>
<evidence type="ECO:0000313" key="6">
    <source>
        <dbReference type="Proteomes" id="UP000676565"/>
    </source>
</evidence>
<gene>
    <name evidence="5" type="ORF">J8F10_03600</name>
</gene>
<dbReference type="SUPFAM" id="SSF88946">
    <property type="entry name" value="Sigma2 domain of RNA polymerase sigma factors"/>
    <property type="match status" value="1"/>
</dbReference>
<accession>A0ABS5BKZ0</accession>
<protein>
    <submittedName>
        <fullName evidence="5">RNA polymerase subunit sigma-70</fullName>
    </submittedName>
</protein>
<dbReference type="InterPro" id="IPR007627">
    <property type="entry name" value="RNA_pol_sigma70_r2"/>
</dbReference>
<feature type="domain" description="RNA polymerase sigma-70 region 2" evidence="4">
    <location>
        <begin position="2"/>
        <end position="59"/>
    </location>
</feature>
<dbReference type="Pfam" id="PF04542">
    <property type="entry name" value="Sigma70_r2"/>
    <property type="match status" value="1"/>
</dbReference>
<keyword evidence="3" id="KW-0804">Transcription</keyword>
<dbReference type="EMBL" id="JAGKQQ010000001">
    <property type="protein sequence ID" value="MBP3954377.1"/>
    <property type="molecule type" value="Genomic_DNA"/>
</dbReference>
<dbReference type="PANTHER" id="PTHR43133">
    <property type="entry name" value="RNA POLYMERASE ECF-TYPE SIGMA FACTO"/>
    <property type="match status" value="1"/>
</dbReference>
<dbReference type="PANTHER" id="PTHR43133:SF51">
    <property type="entry name" value="RNA POLYMERASE SIGMA FACTOR"/>
    <property type="match status" value="1"/>
</dbReference>